<gene>
    <name evidence="4" type="ordered locus">Acid_5354</name>
</gene>
<keyword evidence="2" id="KW-0597">Phosphoprotein</keyword>
<dbReference type="GO" id="GO:0000160">
    <property type="term" value="P:phosphorelay signal transduction system"/>
    <property type="evidence" value="ECO:0007669"/>
    <property type="project" value="InterPro"/>
</dbReference>
<keyword evidence="1" id="KW-0378">Hydrolase</keyword>
<dbReference type="SMART" id="SM00448">
    <property type="entry name" value="REC"/>
    <property type="match status" value="1"/>
</dbReference>
<proteinExistence type="predicted"/>
<dbReference type="InterPro" id="IPR001789">
    <property type="entry name" value="Sig_transdc_resp-reg_receiver"/>
</dbReference>
<organism evidence="4">
    <name type="scientific">Solibacter usitatus (strain Ellin6076)</name>
    <dbReference type="NCBI Taxonomy" id="234267"/>
    <lineage>
        <taxon>Bacteria</taxon>
        <taxon>Pseudomonadati</taxon>
        <taxon>Acidobacteriota</taxon>
        <taxon>Terriglobia</taxon>
        <taxon>Bryobacterales</taxon>
        <taxon>Solibacteraceae</taxon>
        <taxon>Candidatus Solibacter</taxon>
    </lineage>
</organism>
<dbReference type="SUPFAM" id="SSF52172">
    <property type="entry name" value="CheY-like"/>
    <property type="match status" value="1"/>
</dbReference>
<dbReference type="Gene3D" id="3.40.50.2300">
    <property type="match status" value="1"/>
</dbReference>
<sequence>MRFAELLSAHADRSGTKRAISASVKMWKTLMQPTPQAQTEVRPYRVLICDDQPDVLEALRLLLKGQGWQAVTADSPKSLLETVRGGGFDLILTDLNYTRDTTSGQEGMDLLASLEAQGNAVPVVVMTAWGNVDLAVEAMRRGACDFVQKPWDNNRLLATIRKQAEPGRRRKSELEIAANVQQKLFPRKLRRLESLDYAGHCMPAREVGGDYYDFLEMPDSTIGFVLGDVSGKGVPAALLMANLQACFRSQPPHALQRPAEVLGMVNRHFFDSTAAERFATLVFASYDDRTRKVRYVNCAHCPPLLLRASGELEMLDSTATMLGAFTKWTCTEGETALRTGDTLLLYSDGVTEAGADTGEEFGEERLIHALRVNQQQPAEALVQAIIDDVNDFSGGARSDDVTVVALRGL</sequence>
<evidence type="ECO:0000256" key="2">
    <source>
        <dbReference type="PROSITE-ProRule" id="PRU00169"/>
    </source>
</evidence>
<dbReference type="FunCoup" id="Q01VL2">
    <property type="interactions" value="22"/>
</dbReference>
<dbReference type="PANTHER" id="PTHR43156:SF2">
    <property type="entry name" value="STAGE II SPORULATION PROTEIN E"/>
    <property type="match status" value="1"/>
</dbReference>
<feature type="domain" description="Response regulatory" evidence="3">
    <location>
        <begin position="45"/>
        <end position="164"/>
    </location>
</feature>
<evidence type="ECO:0000256" key="1">
    <source>
        <dbReference type="ARBA" id="ARBA00022801"/>
    </source>
</evidence>
<feature type="modified residue" description="4-aspartylphosphate" evidence="2">
    <location>
        <position position="94"/>
    </location>
</feature>
<evidence type="ECO:0000259" key="3">
    <source>
        <dbReference type="PROSITE" id="PS50110"/>
    </source>
</evidence>
<dbReference type="InterPro" id="IPR011006">
    <property type="entry name" value="CheY-like_superfamily"/>
</dbReference>
<dbReference type="HOGENOM" id="CLU_000445_43_7_0"/>
<protein>
    <submittedName>
        <fullName evidence="4">Response regulator receiver modulated serine phosphatase</fullName>
    </submittedName>
</protein>
<evidence type="ECO:0000313" key="4">
    <source>
        <dbReference type="EMBL" id="ABJ86303.1"/>
    </source>
</evidence>
<dbReference type="InParanoid" id="Q01VL2"/>
<name>Q01VL2_SOLUE</name>
<dbReference type="Pfam" id="PF07228">
    <property type="entry name" value="SpoIIE"/>
    <property type="match status" value="1"/>
</dbReference>
<dbReference type="PROSITE" id="PS50110">
    <property type="entry name" value="RESPONSE_REGULATORY"/>
    <property type="match status" value="1"/>
</dbReference>
<dbReference type="InterPro" id="IPR001932">
    <property type="entry name" value="PPM-type_phosphatase-like_dom"/>
</dbReference>
<dbReference type="eggNOG" id="COG2208">
    <property type="taxonomic scope" value="Bacteria"/>
</dbReference>
<dbReference type="STRING" id="234267.Acid_5354"/>
<dbReference type="SUPFAM" id="SSF81606">
    <property type="entry name" value="PP2C-like"/>
    <property type="match status" value="1"/>
</dbReference>
<dbReference type="InterPro" id="IPR052016">
    <property type="entry name" value="Bact_Sigma-Reg"/>
</dbReference>
<dbReference type="InterPro" id="IPR036457">
    <property type="entry name" value="PPM-type-like_dom_sf"/>
</dbReference>
<reference evidence="4" key="1">
    <citation type="submission" date="2006-10" db="EMBL/GenBank/DDBJ databases">
        <title>Complete sequence of Solibacter usitatus Ellin6076.</title>
        <authorList>
            <consortium name="US DOE Joint Genome Institute"/>
            <person name="Copeland A."/>
            <person name="Lucas S."/>
            <person name="Lapidus A."/>
            <person name="Barry K."/>
            <person name="Detter J.C."/>
            <person name="Glavina del Rio T."/>
            <person name="Hammon N."/>
            <person name="Israni S."/>
            <person name="Dalin E."/>
            <person name="Tice H."/>
            <person name="Pitluck S."/>
            <person name="Thompson L.S."/>
            <person name="Brettin T."/>
            <person name="Bruce D."/>
            <person name="Han C."/>
            <person name="Tapia R."/>
            <person name="Gilna P."/>
            <person name="Schmutz J."/>
            <person name="Larimer F."/>
            <person name="Land M."/>
            <person name="Hauser L."/>
            <person name="Kyrpides N."/>
            <person name="Mikhailova N."/>
            <person name="Janssen P.H."/>
            <person name="Kuske C.R."/>
            <person name="Richardson P."/>
        </authorList>
    </citation>
    <scope>NUCLEOTIDE SEQUENCE</scope>
    <source>
        <strain evidence="4">Ellin6076</strain>
    </source>
</reference>
<dbReference type="EMBL" id="CP000473">
    <property type="protein sequence ID" value="ABJ86303.1"/>
    <property type="molecule type" value="Genomic_DNA"/>
</dbReference>
<dbReference type="AlphaFoldDB" id="Q01VL2"/>
<dbReference type="SMART" id="SM00331">
    <property type="entry name" value="PP2C_SIG"/>
    <property type="match status" value="1"/>
</dbReference>
<dbReference type="PANTHER" id="PTHR43156">
    <property type="entry name" value="STAGE II SPORULATION PROTEIN E-RELATED"/>
    <property type="match status" value="1"/>
</dbReference>
<dbReference type="GO" id="GO:0016791">
    <property type="term" value="F:phosphatase activity"/>
    <property type="evidence" value="ECO:0007669"/>
    <property type="project" value="TreeGrafter"/>
</dbReference>
<dbReference type="Pfam" id="PF00072">
    <property type="entry name" value="Response_reg"/>
    <property type="match status" value="1"/>
</dbReference>
<dbReference type="Gene3D" id="3.60.40.10">
    <property type="entry name" value="PPM-type phosphatase domain"/>
    <property type="match status" value="1"/>
</dbReference>
<dbReference type="eggNOG" id="COG2204">
    <property type="taxonomic scope" value="Bacteria"/>
</dbReference>
<dbReference type="KEGG" id="sus:Acid_5354"/>
<accession>Q01VL2</accession>